<evidence type="ECO:0000256" key="5">
    <source>
        <dbReference type="ARBA" id="ARBA00018400"/>
    </source>
</evidence>
<dbReference type="GO" id="GO:0005634">
    <property type="term" value="C:nucleus"/>
    <property type="evidence" value="ECO:0007669"/>
    <property type="project" value="UniProtKB-SubCell"/>
</dbReference>
<evidence type="ECO:0000256" key="2">
    <source>
        <dbReference type="ARBA" id="ARBA00004496"/>
    </source>
</evidence>
<gene>
    <name evidence="9" type="ORF">FISHEDRAFT_40318</name>
</gene>
<keyword evidence="10" id="KW-1185">Reference proteome</keyword>
<dbReference type="GO" id="GO:0005737">
    <property type="term" value="C:cytoplasm"/>
    <property type="evidence" value="ECO:0007669"/>
    <property type="project" value="UniProtKB-SubCell"/>
</dbReference>
<feature type="domain" description="Essential protein Yae1 N-terminal" evidence="8">
    <location>
        <begin position="42"/>
        <end position="80"/>
    </location>
</feature>
<dbReference type="Pfam" id="PF09811">
    <property type="entry name" value="Yae1_N"/>
    <property type="match status" value="1"/>
</dbReference>
<protein>
    <recommendedName>
        <fullName evidence="5">Protein YAE1</fullName>
    </recommendedName>
    <alternativeName>
        <fullName evidence="4">Protein yae1</fullName>
    </alternativeName>
</protein>
<dbReference type="InterPro" id="IPR038881">
    <property type="entry name" value="Yae1-like"/>
</dbReference>
<dbReference type="OrthoDB" id="20086at2759"/>
<evidence type="ECO:0000256" key="7">
    <source>
        <dbReference type="ARBA" id="ARBA00023242"/>
    </source>
</evidence>
<dbReference type="InterPro" id="IPR019191">
    <property type="entry name" value="Essential_protein_Yae1_N"/>
</dbReference>
<evidence type="ECO:0000259" key="8">
    <source>
        <dbReference type="Pfam" id="PF09811"/>
    </source>
</evidence>
<organism evidence="9 10">
    <name type="scientific">Fistulina hepatica ATCC 64428</name>
    <dbReference type="NCBI Taxonomy" id="1128425"/>
    <lineage>
        <taxon>Eukaryota</taxon>
        <taxon>Fungi</taxon>
        <taxon>Dikarya</taxon>
        <taxon>Basidiomycota</taxon>
        <taxon>Agaricomycotina</taxon>
        <taxon>Agaricomycetes</taxon>
        <taxon>Agaricomycetidae</taxon>
        <taxon>Agaricales</taxon>
        <taxon>Fistulinaceae</taxon>
        <taxon>Fistulina</taxon>
    </lineage>
</organism>
<proteinExistence type="inferred from homology"/>
<dbReference type="EMBL" id="KN881696">
    <property type="protein sequence ID" value="KIY49931.1"/>
    <property type="molecule type" value="Genomic_DNA"/>
</dbReference>
<keyword evidence="7" id="KW-0539">Nucleus</keyword>
<sequence length="214" mass="23325">MIFQRPDIVEIGTESPWDESADPATVKNIEWSRMSSDFTNAGYREGITAGKEAALQEGFDAGFASVGVPLGRELGQLRGQTSALLSLLALESTNPARGPNMDVHNRLLSEAREISQELSNVRFSDIAPPDAEAEEHARLHLPEMDTDASVHREFDGIADESSLGKHRLEALENQLSQMTAGSSSTSTRPRLSYSDVQLLKSRIEMLASEVLQSG</sequence>
<evidence type="ECO:0000313" key="10">
    <source>
        <dbReference type="Proteomes" id="UP000054144"/>
    </source>
</evidence>
<keyword evidence="6" id="KW-0963">Cytoplasm</keyword>
<comment type="similarity">
    <text evidence="3">Belongs to the YAE1 family.</text>
</comment>
<evidence type="ECO:0000256" key="6">
    <source>
        <dbReference type="ARBA" id="ARBA00022490"/>
    </source>
</evidence>
<comment type="subcellular location">
    <subcellularLocation>
        <location evidence="2">Cytoplasm</location>
    </subcellularLocation>
    <subcellularLocation>
        <location evidence="1">Nucleus</location>
    </subcellularLocation>
</comment>
<dbReference type="AlphaFoldDB" id="A0A0D7AF23"/>
<name>A0A0D7AF23_9AGAR</name>
<accession>A0A0D7AF23</accession>
<dbReference type="PANTHER" id="PTHR18829">
    <property type="entry name" value="PROTEIN YAE1 HOMOLOG"/>
    <property type="match status" value="1"/>
</dbReference>
<evidence type="ECO:0000256" key="3">
    <source>
        <dbReference type="ARBA" id="ARBA00007096"/>
    </source>
</evidence>
<reference evidence="9 10" key="1">
    <citation type="journal article" date="2015" name="Fungal Genet. Biol.">
        <title>Evolution of novel wood decay mechanisms in Agaricales revealed by the genome sequences of Fistulina hepatica and Cylindrobasidium torrendii.</title>
        <authorList>
            <person name="Floudas D."/>
            <person name="Held B.W."/>
            <person name="Riley R."/>
            <person name="Nagy L.G."/>
            <person name="Koehler G."/>
            <person name="Ransdell A.S."/>
            <person name="Younus H."/>
            <person name="Chow J."/>
            <person name="Chiniquy J."/>
            <person name="Lipzen A."/>
            <person name="Tritt A."/>
            <person name="Sun H."/>
            <person name="Haridas S."/>
            <person name="LaButti K."/>
            <person name="Ohm R.A."/>
            <person name="Kues U."/>
            <person name="Blanchette R.A."/>
            <person name="Grigoriev I.V."/>
            <person name="Minto R.E."/>
            <person name="Hibbett D.S."/>
        </authorList>
    </citation>
    <scope>NUCLEOTIDE SEQUENCE [LARGE SCALE GENOMIC DNA]</scope>
    <source>
        <strain evidence="9 10">ATCC 64428</strain>
    </source>
</reference>
<evidence type="ECO:0000313" key="9">
    <source>
        <dbReference type="EMBL" id="KIY49931.1"/>
    </source>
</evidence>
<evidence type="ECO:0000256" key="1">
    <source>
        <dbReference type="ARBA" id="ARBA00004123"/>
    </source>
</evidence>
<evidence type="ECO:0000256" key="4">
    <source>
        <dbReference type="ARBA" id="ARBA00017286"/>
    </source>
</evidence>
<dbReference type="PANTHER" id="PTHR18829:SF0">
    <property type="entry name" value="PROTEIN YAE1 HOMOLOG"/>
    <property type="match status" value="1"/>
</dbReference>
<dbReference type="Proteomes" id="UP000054144">
    <property type="component" value="Unassembled WGS sequence"/>
</dbReference>